<evidence type="ECO:0000256" key="2">
    <source>
        <dbReference type="ARBA" id="ARBA00004651"/>
    </source>
</evidence>
<keyword evidence="5 15" id="KW-0645">Protease</keyword>
<feature type="domain" description="Peptidase M50" evidence="14">
    <location>
        <begin position="123"/>
        <end position="178"/>
    </location>
</feature>
<dbReference type="InterPro" id="IPR052348">
    <property type="entry name" value="Metallopeptidase_M50B"/>
</dbReference>
<evidence type="ECO:0000256" key="10">
    <source>
        <dbReference type="ARBA" id="ARBA00022989"/>
    </source>
</evidence>
<evidence type="ECO:0000256" key="8">
    <source>
        <dbReference type="ARBA" id="ARBA00022801"/>
    </source>
</evidence>
<keyword evidence="9" id="KW-0862">Zinc</keyword>
<evidence type="ECO:0000256" key="3">
    <source>
        <dbReference type="ARBA" id="ARBA00007931"/>
    </source>
</evidence>
<evidence type="ECO:0000313" key="15">
    <source>
        <dbReference type="EMBL" id="PJE50766.1"/>
    </source>
</evidence>
<evidence type="ECO:0000313" key="16">
    <source>
        <dbReference type="Proteomes" id="UP000228496"/>
    </source>
</evidence>
<reference evidence="15 16" key="1">
    <citation type="submission" date="2017-09" db="EMBL/GenBank/DDBJ databases">
        <title>Depth-based differentiation of microbial function through sediment-hosted aquifers and enrichment of novel symbionts in the deep terrestrial subsurface.</title>
        <authorList>
            <person name="Probst A.J."/>
            <person name="Ladd B."/>
            <person name="Jarett J.K."/>
            <person name="Geller-Mcgrath D.E."/>
            <person name="Sieber C.M."/>
            <person name="Emerson J.B."/>
            <person name="Anantharaman K."/>
            <person name="Thomas B.C."/>
            <person name="Malmstrom R."/>
            <person name="Stieglmeier M."/>
            <person name="Klingl A."/>
            <person name="Woyke T."/>
            <person name="Ryan C.M."/>
            <person name="Banfield J.F."/>
        </authorList>
    </citation>
    <scope>NUCLEOTIDE SEQUENCE [LARGE SCALE GENOMIC DNA]</scope>
    <source>
        <strain evidence="15">CG10_big_fil_rev_8_21_14_0_10_36_16</strain>
    </source>
</reference>
<feature type="transmembrane region" description="Helical" evidence="13">
    <location>
        <begin position="160"/>
        <end position="181"/>
    </location>
</feature>
<gene>
    <name evidence="15" type="ORF">COV29_03480</name>
</gene>
<dbReference type="GO" id="GO:0046872">
    <property type="term" value="F:metal ion binding"/>
    <property type="evidence" value="ECO:0007669"/>
    <property type="project" value="UniProtKB-KW"/>
</dbReference>
<feature type="transmembrane region" description="Helical" evidence="13">
    <location>
        <begin position="6"/>
        <end position="31"/>
    </location>
</feature>
<feature type="transmembrane region" description="Helical" evidence="13">
    <location>
        <begin position="92"/>
        <end position="113"/>
    </location>
</feature>
<dbReference type="GO" id="GO:0005886">
    <property type="term" value="C:plasma membrane"/>
    <property type="evidence" value="ECO:0007669"/>
    <property type="project" value="UniProtKB-SubCell"/>
</dbReference>
<dbReference type="Proteomes" id="UP000228496">
    <property type="component" value="Unassembled WGS sequence"/>
</dbReference>
<organism evidence="15 16">
    <name type="scientific">Candidatus Yanofskybacteria bacterium CG10_big_fil_rev_8_21_14_0_10_36_16</name>
    <dbReference type="NCBI Taxonomy" id="1975096"/>
    <lineage>
        <taxon>Bacteria</taxon>
        <taxon>Candidatus Yanofskyibacteriota</taxon>
    </lineage>
</organism>
<sequence length="202" mass="22615">MFGFSIFLYLVIIFSAVFHEFMHGWMANYLGDPTAKYAGRLTLNPLKHIDPLGTVIIPLLLLLTVGGFIGWAKPVPYNPMLLSDRKYGSAKVGFAGPGANFMIALVFGIFIRFVAEGTPFYLALSWVIYINIFLALFNLIPVPPLDGSKLLMDFFPRARFAMMQLSFLGIFFALIIAVMILPQIAQGFYWLFTGASFTELTF</sequence>
<keyword evidence="7" id="KW-0479">Metal-binding</keyword>
<evidence type="ECO:0000256" key="13">
    <source>
        <dbReference type="SAM" id="Phobius"/>
    </source>
</evidence>
<comment type="similarity">
    <text evidence="3">Belongs to the peptidase M50B family.</text>
</comment>
<evidence type="ECO:0000256" key="5">
    <source>
        <dbReference type="ARBA" id="ARBA00022670"/>
    </source>
</evidence>
<dbReference type="PANTHER" id="PTHR35864:SF1">
    <property type="entry name" value="ZINC METALLOPROTEASE YWHC-RELATED"/>
    <property type="match status" value="1"/>
</dbReference>
<evidence type="ECO:0000256" key="7">
    <source>
        <dbReference type="ARBA" id="ARBA00022723"/>
    </source>
</evidence>
<evidence type="ECO:0000256" key="4">
    <source>
        <dbReference type="ARBA" id="ARBA00022475"/>
    </source>
</evidence>
<dbReference type="Pfam" id="PF02163">
    <property type="entry name" value="Peptidase_M50"/>
    <property type="match status" value="2"/>
</dbReference>
<dbReference type="GO" id="GO:0008237">
    <property type="term" value="F:metallopeptidase activity"/>
    <property type="evidence" value="ECO:0007669"/>
    <property type="project" value="UniProtKB-KW"/>
</dbReference>
<evidence type="ECO:0000259" key="14">
    <source>
        <dbReference type="Pfam" id="PF02163"/>
    </source>
</evidence>
<dbReference type="GO" id="GO:0006508">
    <property type="term" value="P:proteolysis"/>
    <property type="evidence" value="ECO:0007669"/>
    <property type="project" value="UniProtKB-KW"/>
</dbReference>
<name>A0A2J0QAQ8_9BACT</name>
<feature type="transmembrane region" description="Helical" evidence="13">
    <location>
        <begin position="120"/>
        <end position="140"/>
    </location>
</feature>
<dbReference type="CDD" id="cd06158">
    <property type="entry name" value="S2P-M50_like_1"/>
    <property type="match status" value="1"/>
</dbReference>
<dbReference type="InterPro" id="IPR008915">
    <property type="entry name" value="Peptidase_M50"/>
</dbReference>
<proteinExistence type="inferred from homology"/>
<evidence type="ECO:0000256" key="9">
    <source>
        <dbReference type="ARBA" id="ARBA00022833"/>
    </source>
</evidence>
<comment type="cofactor">
    <cofactor evidence="1">
        <name>Zn(2+)</name>
        <dbReference type="ChEBI" id="CHEBI:29105"/>
    </cofactor>
</comment>
<comment type="caution">
    <text evidence="15">The sequence shown here is derived from an EMBL/GenBank/DDBJ whole genome shotgun (WGS) entry which is preliminary data.</text>
</comment>
<evidence type="ECO:0000256" key="1">
    <source>
        <dbReference type="ARBA" id="ARBA00001947"/>
    </source>
</evidence>
<accession>A0A2J0QAQ8</accession>
<keyword evidence="11" id="KW-0482">Metalloprotease</keyword>
<keyword evidence="12 13" id="KW-0472">Membrane</keyword>
<keyword evidence="10 13" id="KW-1133">Transmembrane helix</keyword>
<evidence type="ECO:0000256" key="12">
    <source>
        <dbReference type="ARBA" id="ARBA00023136"/>
    </source>
</evidence>
<keyword evidence="8" id="KW-0378">Hydrolase</keyword>
<dbReference type="AlphaFoldDB" id="A0A2J0QAQ8"/>
<keyword evidence="4" id="KW-1003">Cell membrane</keyword>
<dbReference type="EMBL" id="PCXQ01000005">
    <property type="protein sequence ID" value="PJE50766.1"/>
    <property type="molecule type" value="Genomic_DNA"/>
</dbReference>
<feature type="transmembrane region" description="Helical" evidence="13">
    <location>
        <begin position="52"/>
        <end position="72"/>
    </location>
</feature>
<feature type="domain" description="Peptidase M50" evidence="14">
    <location>
        <begin position="9"/>
        <end position="113"/>
    </location>
</feature>
<keyword evidence="6 13" id="KW-0812">Transmembrane</keyword>
<evidence type="ECO:0000256" key="6">
    <source>
        <dbReference type="ARBA" id="ARBA00022692"/>
    </source>
</evidence>
<dbReference type="InterPro" id="IPR044537">
    <property type="entry name" value="Rip2-like"/>
</dbReference>
<evidence type="ECO:0000256" key="11">
    <source>
        <dbReference type="ARBA" id="ARBA00023049"/>
    </source>
</evidence>
<comment type="subcellular location">
    <subcellularLocation>
        <location evidence="2">Cell membrane</location>
        <topology evidence="2">Multi-pass membrane protein</topology>
    </subcellularLocation>
</comment>
<dbReference type="PANTHER" id="PTHR35864">
    <property type="entry name" value="ZINC METALLOPROTEASE MJ0611-RELATED"/>
    <property type="match status" value="1"/>
</dbReference>
<protein>
    <submittedName>
        <fullName evidence="15">Site-2 protease family protein</fullName>
    </submittedName>
</protein>